<dbReference type="EMBL" id="BHXQ01000003">
    <property type="protein sequence ID" value="GCC51583.1"/>
    <property type="molecule type" value="Genomic_DNA"/>
</dbReference>
<protein>
    <submittedName>
        <fullName evidence="2">DUF559 domain-containing protein</fullName>
    </submittedName>
</protein>
<organism evidence="2 3">
    <name type="scientific">Chryseotalea sanaruensis</name>
    <dbReference type="NCBI Taxonomy" id="2482724"/>
    <lineage>
        <taxon>Bacteria</taxon>
        <taxon>Pseudomonadati</taxon>
        <taxon>Bacteroidota</taxon>
        <taxon>Cytophagia</taxon>
        <taxon>Cytophagales</taxon>
        <taxon>Chryseotaleaceae</taxon>
        <taxon>Chryseotalea</taxon>
    </lineage>
</organism>
<dbReference type="InterPro" id="IPR011335">
    <property type="entry name" value="Restrct_endonuc-II-like"/>
</dbReference>
<reference evidence="2 3" key="1">
    <citation type="submission" date="2018-11" db="EMBL/GenBank/DDBJ databases">
        <title>Chryseotalea sanarue gen. nov., sp., nov., a member of the family Cytophagaceae, isolated from a brackish lake in Hamamatsu Japan.</title>
        <authorList>
            <person name="Maejima Y."/>
            <person name="Iino T."/>
            <person name="Muraguchi Y."/>
            <person name="Fukuda K."/>
            <person name="Ohkuma M."/>
            <person name="Moriuchi R."/>
            <person name="Dohra H."/>
            <person name="Kimbara K."/>
            <person name="Shintani M."/>
        </authorList>
    </citation>
    <scope>NUCLEOTIDE SEQUENCE [LARGE SCALE GENOMIC DNA]</scope>
    <source>
        <strain evidence="2 3">Ys</strain>
    </source>
</reference>
<dbReference type="Gene3D" id="3.40.960.10">
    <property type="entry name" value="VSR Endonuclease"/>
    <property type="match status" value="1"/>
</dbReference>
<sequence length="118" mass="14071">MSITSLARSLRKNQTKAEAKLWYFIRNRKLGGKKFTRQYPIVYKVEGTKRYSYIADFHCAEKKLIIELDGGIHELPDQRRYDEARDIVLHELGYKVIRFKNEELEDISLVLDQIRMHL</sequence>
<comment type="caution">
    <text evidence="2">The sequence shown here is derived from an EMBL/GenBank/DDBJ whole genome shotgun (WGS) entry which is preliminary data.</text>
</comment>
<dbReference type="InterPro" id="IPR047216">
    <property type="entry name" value="Endonuclease_DUF559_bact"/>
</dbReference>
<dbReference type="OrthoDB" id="9798754at2"/>
<dbReference type="InterPro" id="IPR007569">
    <property type="entry name" value="DUF559"/>
</dbReference>
<keyword evidence="3" id="KW-1185">Reference proteome</keyword>
<dbReference type="PANTHER" id="PTHR38590">
    <property type="entry name" value="BLL0828 PROTEIN"/>
    <property type="match status" value="1"/>
</dbReference>
<gene>
    <name evidence="2" type="ORF">SanaruYs_18090</name>
</gene>
<proteinExistence type="predicted"/>
<dbReference type="Pfam" id="PF04480">
    <property type="entry name" value="DUF559"/>
    <property type="match status" value="1"/>
</dbReference>
<feature type="domain" description="DUF559" evidence="1">
    <location>
        <begin position="3"/>
        <end position="116"/>
    </location>
</feature>
<evidence type="ECO:0000259" key="1">
    <source>
        <dbReference type="Pfam" id="PF04480"/>
    </source>
</evidence>
<dbReference type="AlphaFoldDB" id="A0A401U9J1"/>
<dbReference type="SUPFAM" id="SSF52980">
    <property type="entry name" value="Restriction endonuclease-like"/>
    <property type="match status" value="1"/>
</dbReference>
<dbReference type="Proteomes" id="UP000288227">
    <property type="component" value="Unassembled WGS sequence"/>
</dbReference>
<accession>A0A401U9J1</accession>
<name>A0A401U9J1_9BACT</name>
<evidence type="ECO:0000313" key="3">
    <source>
        <dbReference type="Proteomes" id="UP000288227"/>
    </source>
</evidence>
<dbReference type="CDD" id="cd01038">
    <property type="entry name" value="Endonuclease_DUF559"/>
    <property type="match status" value="1"/>
</dbReference>
<evidence type="ECO:0000313" key="2">
    <source>
        <dbReference type="EMBL" id="GCC51583.1"/>
    </source>
</evidence>
<dbReference type="RefSeq" id="WP_127122239.1">
    <property type="nucleotide sequence ID" value="NZ_BHXQ01000003.1"/>
</dbReference>
<dbReference type="PANTHER" id="PTHR38590:SF1">
    <property type="entry name" value="BLL0828 PROTEIN"/>
    <property type="match status" value="1"/>
</dbReference>